<feature type="non-terminal residue" evidence="1">
    <location>
        <position position="258"/>
    </location>
</feature>
<proteinExistence type="predicted"/>
<name>A0A843UGN2_COLES</name>
<reference evidence="1" key="1">
    <citation type="submission" date="2017-07" db="EMBL/GenBank/DDBJ databases">
        <title>Taro Niue Genome Assembly and Annotation.</title>
        <authorList>
            <person name="Atibalentja N."/>
            <person name="Keating K."/>
            <person name="Fields C.J."/>
        </authorList>
    </citation>
    <scope>NUCLEOTIDE SEQUENCE</scope>
    <source>
        <strain evidence="1">Niue_2</strain>
        <tissue evidence="1">Leaf</tissue>
    </source>
</reference>
<dbReference type="AlphaFoldDB" id="A0A843UGN2"/>
<gene>
    <name evidence="1" type="ORF">Taro_015021</name>
</gene>
<dbReference type="Proteomes" id="UP000652761">
    <property type="component" value="Unassembled WGS sequence"/>
</dbReference>
<evidence type="ECO:0000313" key="2">
    <source>
        <dbReference type="Proteomes" id="UP000652761"/>
    </source>
</evidence>
<evidence type="ECO:0000313" key="1">
    <source>
        <dbReference type="EMBL" id="MQL82551.1"/>
    </source>
</evidence>
<protein>
    <submittedName>
        <fullName evidence="1">Uncharacterized protein</fullName>
    </submittedName>
</protein>
<comment type="caution">
    <text evidence="1">The sequence shown here is derived from an EMBL/GenBank/DDBJ whole genome shotgun (WGS) entry which is preliminary data.</text>
</comment>
<dbReference type="EMBL" id="NMUH01000639">
    <property type="protein sequence ID" value="MQL82551.1"/>
    <property type="molecule type" value="Genomic_DNA"/>
</dbReference>
<sequence length="258" mass="27235">MAFCGGSDLLFQSVVAPAHVVSRPHGVSRVQGGFACQPSTLWRPKVAVLVVRRRFTWLLGGLGGCAEGCFRLVPNSVVPVALAGEGLVIPTRPCSRGSLPLLPSARGSSSRELSVGRFAETAVAPRVVNSSESECCELLYLMHISLDYFFEPFRVFRSVGGDANFGVPGGGPRGCVLVAVCGPVALRLLTRRGGPSRSGCRGLKAQAGYPFPLSLLFFPFPSSPAVERLPSGDRSAVVPEGSWRHRGTCLERGGGGQL</sequence>
<accession>A0A843UGN2</accession>
<organism evidence="1 2">
    <name type="scientific">Colocasia esculenta</name>
    <name type="common">Wild taro</name>
    <name type="synonym">Arum esculentum</name>
    <dbReference type="NCBI Taxonomy" id="4460"/>
    <lineage>
        <taxon>Eukaryota</taxon>
        <taxon>Viridiplantae</taxon>
        <taxon>Streptophyta</taxon>
        <taxon>Embryophyta</taxon>
        <taxon>Tracheophyta</taxon>
        <taxon>Spermatophyta</taxon>
        <taxon>Magnoliopsida</taxon>
        <taxon>Liliopsida</taxon>
        <taxon>Araceae</taxon>
        <taxon>Aroideae</taxon>
        <taxon>Colocasieae</taxon>
        <taxon>Colocasia</taxon>
    </lineage>
</organism>
<keyword evidence="2" id="KW-1185">Reference proteome</keyword>